<feature type="compositionally biased region" description="Pro residues" evidence="1">
    <location>
        <begin position="224"/>
        <end position="236"/>
    </location>
</feature>
<dbReference type="Gene3D" id="3.40.30.10">
    <property type="entry name" value="Glutaredoxin"/>
    <property type="match status" value="1"/>
</dbReference>
<dbReference type="PROSITE" id="PS50405">
    <property type="entry name" value="GST_CTER"/>
    <property type="match status" value="1"/>
</dbReference>
<name>A0A2T6AQG8_9RHOB</name>
<reference evidence="4 5" key="1">
    <citation type="submission" date="2018-04" db="EMBL/GenBank/DDBJ databases">
        <title>Genomic Encyclopedia of Archaeal and Bacterial Type Strains, Phase II (KMG-II): from individual species to whole genera.</title>
        <authorList>
            <person name="Goeker M."/>
        </authorList>
    </citation>
    <scope>NUCLEOTIDE SEQUENCE [LARGE SCALE GENOMIC DNA]</scope>
    <source>
        <strain evidence="4 5">DSM 29329</strain>
    </source>
</reference>
<accession>A0A2T6AQG8</accession>
<dbReference type="Proteomes" id="UP000244069">
    <property type="component" value="Unassembled WGS sequence"/>
</dbReference>
<protein>
    <submittedName>
        <fullName evidence="4">Glutathione S-transferase</fullName>
    </submittedName>
</protein>
<dbReference type="AlphaFoldDB" id="A0A2T6AQG8"/>
<dbReference type="EMBL" id="QBKN01000018">
    <property type="protein sequence ID" value="PTX46063.1"/>
    <property type="molecule type" value="Genomic_DNA"/>
</dbReference>
<feature type="region of interest" description="Disordered" evidence="1">
    <location>
        <begin position="216"/>
        <end position="236"/>
    </location>
</feature>
<proteinExistence type="predicted"/>
<sequence>MDVMDDYILHYAPDNASLVVRLALEDRGLPYRTALVDRASEAQKGAAYRKINPVGLIPALETPRGVLFETAAILLWLADTHGGLGPAPGDVQRGHFLKWLIFVSNTLHAGLRLTFYPQNYVGDAPEYHAALRTGTRTGLDTQLRLLDAEARRAHGWFNAAEVTVLDYYVACCLRWAGLYPQGDTGWFDLARYPALWDLAESLESRPATKAAIAAEGLGAKPFTRPEPPQPPEGSAT</sequence>
<gene>
    <name evidence="4" type="ORF">C8N44_11839</name>
</gene>
<dbReference type="OrthoDB" id="7583243at2"/>
<feature type="domain" description="GST N-terminal" evidence="2">
    <location>
        <begin position="4"/>
        <end position="85"/>
    </location>
</feature>
<evidence type="ECO:0000259" key="3">
    <source>
        <dbReference type="PROSITE" id="PS50405"/>
    </source>
</evidence>
<evidence type="ECO:0000256" key="1">
    <source>
        <dbReference type="SAM" id="MobiDB-lite"/>
    </source>
</evidence>
<keyword evidence="5" id="KW-1185">Reference proteome</keyword>
<dbReference type="GO" id="GO:0016740">
    <property type="term" value="F:transferase activity"/>
    <property type="evidence" value="ECO:0007669"/>
    <property type="project" value="UniProtKB-KW"/>
</dbReference>
<evidence type="ECO:0000313" key="4">
    <source>
        <dbReference type="EMBL" id="PTX46063.1"/>
    </source>
</evidence>
<dbReference type="SUPFAM" id="SSF52833">
    <property type="entry name" value="Thioredoxin-like"/>
    <property type="match status" value="1"/>
</dbReference>
<evidence type="ECO:0000259" key="2">
    <source>
        <dbReference type="PROSITE" id="PS50404"/>
    </source>
</evidence>
<dbReference type="InterPro" id="IPR004045">
    <property type="entry name" value="Glutathione_S-Trfase_N"/>
</dbReference>
<dbReference type="Gene3D" id="1.20.1050.10">
    <property type="match status" value="1"/>
</dbReference>
<dbReference type="InterPro" id="IPR010987">
    <property type="entry name" value="Glutathione-S-Trfase_C-like"/>
</dbReference>
<feature type="domain" description="GST C-terminal" evidence="3">
    <location>
        <begin position="89"/>
        <end position="229"/>
    </location>
</feature>
<organism evidence="4 5">
    <name type="scientific">Allosediminivita pacifica</name>
    <dbReference type="NCBI Taxonomy" id="1267769"/>
    <lineage>
        <taxon>Bacteria</taxon>
        <taxon>Pseudomonadati</taxon>
        <taxon>Pseudomonadota</taxon>
        <taxon>Alphaproteobacteria</taxon>
        <taxon>Rhodobacterales</taxon>
        <taxon>Paracoccaceae</taxon>
        <taxon>Allosediminivita</taxon>
    </lineage>
</organism>
<dbReference type="InterPro" id="IPR040079">
    <property type="entry name" value="Glutathione_S-Trfase"/>
</dbReference>
<dbReference type="Pfam" id="PF13409">
    <property type="entry name" value="GST_N_2"/>
    <property type="match status" value="1"/>
</dbReference>
<dbReference type="InterPro" id="IPR036282">
    <property type="entry name" value="Glutathione-S-Trfase_C_sf"/>
</dbReference>
<dbReference type="InterPro" id="IPR036249">
    <property type="entry name" value="Thioredoxin-like_sf"/>
</dbReference>
<comment type="caution">
    <text evidence="4">The sequence shown here is derived from an EMBL/GenBank/DDBJ whole genome shotgun (WGS) entry which is preliminary data.</text>
</comment>
<dbReference type="CDD" id="cd03057">
    <property type="entry name" value="GST_N_Beta"/>
    <property type="match status" value="1"/>
</dbReference>
<dbReference type="SFLD" id="SFLDS00019">
    <property type="entry name" value="Glutathione_Transferase_(cytos"/>
    <property type="match status" value="1"/>
</dbReference>
<dbReference type="PANTHER" id="PTHR44051">
    <property type="entry name" value="GLUTATHIONE S-TRANSFERASE-RELATED"/>
    <property type="match status" value="1"/>
</dbReference>
<evidence type="ECO:0000313" key="5">
    <source>
        <dbReference type="Proteomes" id="UP000244069"/>
    </source>
</evidence>
<dbReference type="SUPFAM" id="SSF47616">
    <property type="entry name" value="GST C-terminal domain-like"/>
    <property type="match status" value="1"/>
</dbReference>
<dbReference type="RefSeq" id="WP_107977450.1">
    <property type="nucleotide sequence ID" value="NZ_QBKN01000018.1"/>
</dbReference>
<dbReference type="PANTHER" id="PTHR44051:SF8">
    <property type="entry name" value="GLUTATHIONE S-TRANSFERASE GSTA"/>
    <property type="match status" value="1"/>
</dbReference>
<keyword evidence="4" id="KW-0808">Transferase</keyword>
<dbReference type="PROSITE" id="PS50404">
    <property type="entry name" value="GST_NTER"/>
    <property type="match status" value="1"/>
</dbReference>